<dbReference type="GeneID" id="29517729"/>
<dbReference type="RefSeq" id="WP_034802382.1">
    <property type="nucleotide sequence ID" value="NZ_CP015880.1"/>
</dbReference>
<evidence type="ECO:0000313" key="3">
    <source>
        <dbReference type="Proteomes" id="UP001214094"/>
    </source>
</evidence>
<reference evidence="2 3" key="1">
    <citation type="submission" date="2023-03" db="EMBL/GenBank/DDBJ databases">
        <title>Comparative genome and transcriptome analysis combination mining strategies for increasing vitamin B12 production of Ensifer adhaerens strain.</title>
        <authorList>
            <person name="Yongheng L."/>
        </authorList>
    </citation>
    <scope>NUCLEOTIDE SEQUENCE [LARGE SCALE GENOMIC DNA]</scope>
    <source>
        <strain evidence="2 3">Casida A-T305</strain>
    </source>
</reference>
<protein>
    <recommendedName>
        <fullName evidence="4">Lipopolysaccharide assembly protein A domain-containing protein</fullName>
    </recommendedName>
</protein>
<evidence type="ECO:0000313" key="2">
    <source>
        <dbReference type="EMBL" id="WFP90131.1"/>
    </source>
</evidence>
<feature type="transmembrane region" description="Helical" evidence="1">
    <location>
        <begin position="7"/>
        <end position="26"/>
    </location>
</feature>
<name>A0ABY8HED7_ENSAD</name>
<keyword evidence="1" id="KW-0812">Transmembrane</keyword>
<evidence type="ECO:0000256" key="1">
    <source>
        <dbReference type="SAM" id="Phobius"/>
    </source>
</evidence>
<keyword evidence="3" id="KW-1185">Reference proteome</keyword>
<feature type="transmembrane region" description="Helical" evidence="1">
    <location>
        <begin position="38"/>
        <end position="59"/>
    </location>
</feature>
<organism evidence="2 3">
    <name type="scientific">Ensifer adhaerens</name>
    <name type="common">Sinorhizobium morelense</name>
    <dbReference type="NCBI Taxonomy" id="106592"/>
    <lineage>
        <taxon>Bacteria</taxon>
        <taxon>Pseudomonadati</taxon>
        <taxon>Pseudomonadota</taxon>
        <taxon>Alphaproteobacteria</taxon>
        <taxon>Hyphomicrobiales</taxon>
        <taxon>Rhizobiaceae</taxon>
        <taxon>Sinorhizobium/Ensifer group</taxon>
        <taxon>Ensifer</taxon>
    </lineage>
</organism>
<evidence type="ECO:0008006" key="4">
    <source>
        <dbReference type="Google" id="ProtNLM"/>
    </source>
</evidence>
<sequence>MGKLLQIIGIVIILAALAAAIALLVADPATAQLRALVMLPWALSAILSGILLAAFGSMLRQLSAIRAATERQAALFQAILDRRAPTAAQ</sequence>
<dbReference type="Proteomes" id="UP001214094">
    <property type="component" value="Chromosome"/>
</dbReference>
<gene>
    <name evidence="2" type="ORF">P4B07_16465</name>
</gene>
<proteinExistence type="predicted"/>
<dbReference type="EMBL" id="CP121308">
    <property type="protein sequence ID" value="WFP90131.1"/>
    <property type="molecule type" value="Genomic_DNA"/>
</dbReference>
<keyword evidence="1" id="KW-1133">Transmembrane helix</keyword>
<keyword evidence="1" id="KW-0472">Membrane</keyword>
<accession>A0ABY8HED7</accession>